<feature type="transmembrane region" description="Helical" evidence="1">
    <location>
        <begin position="200"/>
        <end position="223"/>
    </location>
</feature>
<feature type="transmembrane region" description="Helical" evidence="1">
    <location>
        <begin position="303"/>
        <end position="330"/>
    </location>
</feature>
<feature type="transmembrane region" description="Helical" evidence="1">
    <location>
        <begin position="260"/>
        <end position="283"/>
    </location>
</feature>
<dbReference type="PIRSF" id="PIRSF038991">
    <property type="entry name" value="Protein_AbrB"/>
    <property type="match status" value="1"/>
</dbReference>
<sequence>MSRARLLTLAVSALGVVAFVWLSLPLPFLLGPMAACLIAALGGARLGGMGRVQPLMRTILGVTIGTAVTPETVGRLPEMAMSVMLVPIFVLIIGAVGYPFFRKVCGYDHPTAFYSAMPGGLQDMLVFGEEAGGNVRTMSLIHATRVLVIVSLIPILMTTVWQLDLSVPPGTDAEAVPPHELALMVAAALGGWWGGVKVKLFGASIIGPMIATGALSLAGLITHRPPAEAILAAQFFIGLAVGTKYVGITTRELRVDVTAGVGYCLLLALIAFGFAEAVALAGITDPLNAFLAFAPGGQSEMAIIAIIAGADLAFVIMHHLMRVILVITLAPIANRWLGKG</sequence>
<keyword evidence="1" id="KW-0472">Membrane</keyword>
<organism evidence="2 3">
    <name type="scientific">Halovulum dunhuangense</name>
    <dbReference type="NCBI Taxonomy" id="1505036"/>
    <lineage>
        <taxon>Bacteria</taxon>
        <taxon>Pseudomonadati</taxon>
        <taxon>Pseudomonadota</taxon>
        <taxon>Alphaproteobacteria</taxon>
        <taxon>Rhodobacterales</taxon>
        <taxon>Paracoccaceae</taxon>
        <taxon>Halovulum</taxon>
    </lineage>
</organism>
<evidence type="ECO:0000256" key="1">
    <source>
        <dbReference type="SAM" id="Phobius"/>
    </source>
</evidence>
<dbReference type="PANTHER" id="PTHR38457:SF1">
    <property type="entry name" value="REGULATOR ABRB-RELATED"/>
    <property type="match status" value="1"/>
</dbReference>
<evidence type="ECO:0000313" key="3">
    <source>
        <dbReference type="Proteomes" id="UP000572377"/>
    </source>
</evidence>
<keyword evidence="1" id="KW-1133">Transmembrane helix</keyword>
<dbReference type="GO" id="GO:0016020">
    <property type="term" value="C:membrane"/>
    <property type="evidence" value="ECO:0007669"/>
    <property type="project" value="InterPro"/>
</dbReference>
<feature type="transmembrane region" description="Helical" evidence="1">
    <location>
        <begin position="146"/>
        <end position="163"/>
    </location>
</feature>
<keyword evidence="3" id="KW-1185">Reference proteome</keyword>
<comment type="caution">
    <text evidence="2">The sequence shown here is derived from an EMBL/GenBank/DDBJ whole genome shotgun (WGS) entry which is preliminary data.</text>
</comment>
<dbReference type="AlphaFoldDB" id="A0A849KZE9"/>
<evidence type="ECO:0000313" key="2">
    <source>
        <dbReference type="EMBL" id="NNU79014.1"/>
    </source>
</evidence>
<dbReference type="Pfam" id="PF05145">
    <property type="entry name" value="AbrB"/>
    <property type="match status" value="1"/>
</dbReference>
<proteinExistence type="predicted"/>
<dbReference type="Proteomes" id="UP000572377">
    <property type="component" value="Unassembled WGS sequence"/>
</dbReference>
<reference evidence="2 3" key="1">
    <citation type="submission" date="2020-05" db="EMBL/GenBank/DDBJ databases">
        <title>Gimesia benthica sp. nov., a novel planctomycete isolated from a deep-sea water sample of the Northwest Indian Ocean.</title>
        <authorList>
            <person name="Wang J."/>
            <person name="Ruan C."/>
            <person name="Song L."/>
            <person name="Zhu Y."/>
            <person name="Li A."/>
            <person name="Zheng X."/>
            <person name="Wang L."/>
            <person name="Lu Z."/>
            <person name="Huang Y."/>
            <person name="Du W."/>
            <person name="Zhou Y."/>
            <person name="Huang L."/>
            <person name="Dai X."/>
        </authorList>
    </citation>
    <scope>NUCLEOTIDE SEQUENCE [LARGE SCALE GENOMIC DNA]</scope>
    <source>
        <strain evidence="2 3">YYQ-30</strain>
    </source>
</reference>
<feature type="transmembrane region" description="Helical" evidence="1">
    <location>
        <begin position="79"/>
        <end position="101"/>
    </location>
</feature>
<feature type="transmembrane region" description="Helical" evidence="1">
    <location>
        <begin position="229"/>
        <end position="248"/>
    </location>
</feature>
<dbReference type="PANTHER" id="PTHR38457">
    <property type="entry name" value="REGULATOR ABRB-RELATED"/>
    <property type="match status" value="1"/>
</dbReference>
<dbReference type="RefSeq" id="WP_171321639.1">
    <property type="nucleotide sequence ID" value="NZ_JABFBC010000001.1"/>
</dbReference>
<dbReference type="GO" id="GO:0010468">
    <property type="term" value="P:regulation of gene expression"/>
    <property type="evidence" value="ECO:0007669"/>
    <property type="project" value="InterPro"/>
</dbReference>
<protein>
    <submittedName>
        <fullName evidence="2">AbrB family transcriptional regulator</fullName>
    </submittedName>
</protein>
<dbReference type="InterPro" id="IPR007820">
    <property type="entry name" value="AbrB_fam"/>
</dbReference>
<accession>A0A849KZE9</accession>
<feature type="transmembrane region" description="Helical" evidence="1">
    <location>
        <begin position="175"/>
        <end position="193"/>
    </location>
</feature>
<keyword evidence="1" id="KW-0812">Transmembrane</keyword>
<gene>
    <name evidence="2" type="ORF">HMH01_01060</name>
</gene>
<name>A0A849KZE9_9RHOB</name>
<dbReference type="EMBL" id="JABFBC010000001">
    <property type="protein sequence ID" value="NNU79014.1"/>
    <property type="molecule type" value="Genomic_DNA"/>
</dbReference>